<proteinExistence type="inferred from homology"/>
<dbReference type="SUPFAM" id="SSF49758">
    <property type="entry name" value="Calpain large subunit, middle domain (domain III)"/>
    <property type="match status" value="3"/>
</dbReference>
<keyword evidence="3" id="KW-0378">Hydrolase</keyword>
<name>A0A409VML5_PSICY</name>
<dbReference type="OrthoDB" id="167576at2759"/>
<reference evidence="9 10" key="1">
    <citation type="journal article" date="2018" name="Evol. Lett.">
        <title>Horizontal gene cluster transfer increased hallucinogenic mushroom diversity.</title>
        <authorList>
            <person name="Reynolds H.T."/>
            <person name="Vijayakumar V."/>
            <person name="Gluck-Thaler E."/>
            <person name="Korotkin H.B."/>
            <person name="Matheny P.B."/>
            <person name="Slot J.C."/>
        </authorList>
    </citation>
    <scope>NUCLEOTIDE SEQUENCE [LARGE SCALE GENOMIC DNA]</scope>
    <source>
        <strain evidence="9 10">2631</strain>
    </source>
</reference>
<evidence type="ECO:0000313" key="10">
    <source>
        <dbReference type="Proteomes" id="UP000283269"/>
    </source>
</evidence>
<evidence type="ECO:0000256" key="7">
    <source>
        <dbReference type="SAM" id="MobiDB-lite"/>
    </source>
</evidence>
<keyword evidence="4" id="KW-0788">Thiol protease</keyword>
<dbReference type="GO" id="GO:0004198">
    <property type="term" value="F:calcium-dependent cysteine-type endopeptidase activity"/>
    <property type="evidence" value="ECO:0007669"/>
    <property type="project" value="InterPro"/>
</dbReference>
<gene>
    <name evidence="9" type="ORF">CVT25_006034</name>
</gene>
<dbReference type="InterPro" id="IPR036213">
    <property type="entry name" value="Calpain_III_sf"/>
</dbReference>
<dbReference type="InterPro" id="IPR007330">
    <property type="entry name" value="MIT_dom"/>
</dbReference>
<evidence type="ECO:0000259" key="8">
    <source>
        <dbReference type="PROSITE" id="PS50203"/>
    </source>
</evidence>
<dbReference type="PANTHER" id="PTHR46143:SF1">
    <property type="entry name" value="CALPAIN-7"/>
    <property type="match status" value="1"/>
</dbReference>
<dbReference type="SUPFAM" id="SSF116846">
    <property type="entry name" value="MIT domain"/>
    <property type="match status" value="1"/>
</dbReference>
<keyword evidence="2" id="KW-0645">Protease</keyword>
<evidence type="ECO:0000256" key="3">
    <source>
        <dbReference type="ARBA" id="ARBA00022801"/>
    </source>
</evidence>
<dbReference type="InParanoid" id="A0A409VML5"/>
<keyword evidence="10" id="KW-1185">Reference proteome</keyword>
<dbReference type="Gene3D" id="2.60.120.380">
    <property type="match status" value="2"/>
</dbReference>
<dbReference type="InterPro" id="IPR051297">
    <property type="entry name" value="PalB/RIM13"/>
</dbReference>
<dbReference type="InterPro" id="IPR022683">
    <property type="entry name" value="Calpain_III"/>
</dbReference>
<accession>A0A409VML5</accession>
<dbReference type="Pfam" id="PF04212">
    <property type="entry name" value="MIT"/>
    <property type="match status" value="1"/>
</dbReference>
<dbReference type="PROSITE" id="PS50203">
    <property type="entry name" value="CALPAIN_CAT"/>
    <property type="match status" value="1"/>
</dbReference>
<dbReference type="GO" id="GO:0006508">
    <property type="term" value="P:proteolysis"/>
    <property type="evidence" value="ECO:0007669"/>
    <property type="project" value="UniProtKB-KW"/>
</dbReference>
<evidence type="ECO:0000313" key="9">
    <source>
        <dbReference type="EMBL" id="PPQ67493.1"/>
    </source>
</evidence>
<comment type="similarity">
    <text evidence="1">Belongs to the peptidase C2 family. PalB/RIM13 subfamily.</text>
</comment>
<dbReference type="Gene3D" id="1.20.58.80">
    <property type="entry name" value="Phosphotransferase system, lactose/cellobiose-type IIA subunit"/>
    <property type="match status" value="1"/>
</dbReference>
<dbReference type="SMART" id="SM00720">
    <property type="entry name" value="calpain_III"/>
    <property type="match status" value="1"/>
</dbReference>
<dbReference type="STRING" id="93625.A0A409VML5"/>
<dbReference type="InterPro" id="IPR038765">
    <property type="entry name" value="Papain-like_cys_pep_sf"/>
</dbReference>
<dbReference type="SMART" id="SM00230">
    <property type="entry name" value="CysPc"/>
    <property type="match status" value="1"/>
</dbReference>
<dbReference type="InterPro" id="IPR022682">
    <property type="entry name" value="Calpain_domain_III"/>
</dbReference>
<protein>
    <recommendedName>
        <fullName evidence="8">Calpain catalytic domain-containing protein</fullName>
    </recommendedName>
</protein>
<dbReference type="SMART" id="SM00745">
    <property type="entry name" value="MIT"/>
    <property type="match status" value="1"/>
</dbReference>
<dbReference type="PRINTS" id="PR00704">
    <property type="entry name" value="CALPAIN"/>
</dbReference>
<dbReference type="AlphaFoldDB" id="A0A409VML5"/>
<feature type="active site" evidence="5">
    <location>
        <position position="368"/>
    </location>
</feature>
<dbReference type="Proteomes" id="UP000283269">
    <property type="component" value="Unassembled WGS sequence"/>
</dbReference>
<dbReference type="SUPFAM" id="SSF54001">
    <property type="entry name" value="Cysteine proteinases"/>
    <property type="match status" value="1"/>
</dbReference>
<organism evidence="9 10">
    <name type="scientific">Psilocybe cyanescens</name>
    <dbReference type="NCBI Taxonomy" id="93625"/>
    <lineage>
        <taxon>Eukaryota</taxon>
        <taxon>Fungi</taxon>
        <taxon>Dikarya</taxon>
        <taxon>Basidiomycota</taxon>
        <taxon>Agaricomycotina</taxon>
        <taxon>Agaricomycetes</taxon>
        <taxon>Agaricomycetidae</taxon>
        <taxon>Agaricales</taxon>
        <taxon>Agaricineae</taxon>
        <taxon>Strophariaceae</taxon>
        <taxon>Psilocybe</taxon>
    </lineage>
</organism>
<dbReference type="PANTHER" id="PTHR46143">
    <property type="entry name" value="CALPAIN-7"/>
    <property type="match status" value="1"/>
</dbReference>
<feature type="region of interest" description="Disordered" evidence="7">
    <location>
        <begin position="152"/>
        <end position="171"/>
    </location>
</feature>
<feature type="domain" description="Calpain catalytic" evidence="8">
    <location>
        <begin position="140"/>
        <end position="465"/>
    </location>
</feature>
<evidence type="ECO:0000256" key="2">
    <source>
        <dbReference type="ARBA" id="ARBA00022670"/>
    </source>
</evidence>
<dbReference type="Pfam" id="PF01067">
    <property type="entry name" value="Calpain_III"/>
    <property type="match status" value="2"/>
</dbReference>
<dbReference type="InterPro" id="IPR001300">
    <property type="entry name" value="Peptidase_C2_calpain_cat"/>
</dbReference>
<dbReference type="InterPro" id="IPR036181">
    <property type="entry name" value="MIT_dom_sf"/>
</dbReference>
<dbReference type="Pfam" id="PF00648">
    <property type="entry name" value="Peptidase_C2"/>
    <property type="match status" value="1"/>
</dbReference>
<comment type="caution">
    <text evidence="6">Lacks conserved residue(s) required for the propagation of feature annotation.</text>
</comment>
<evidence type="ECO:0000256" key="1">
    <source>
        <dbReference type="ARBA" id="ARBA00010193"/>
    </source>
</evidence>
<comment type="caution">
    <text evidence="9">The sequence shown here is derived from an EMBL/GenBank/DDBJ whole genome shotgun (WGS) entry which is preliminary data.</text>
</comment>
<dbReference type="EMBL" id="NHYD01003973">
    <property type="protein sequence ID" value="PPQ67493.1"/>
    <property type="molecule type" value="Genomic_DNA"/>
</dbReference>
<sequence length="849" mass="94477">MQRWASNSNLRIGSIMRIHPLGQATSSKASKAEFAKNYDQAFRLYIKAAESFLHLSRSTAVDDKTKQKWKTNAAKALERAEKIKRFIEKPRGGVTSISDQTCTPATDMKLTPIGINHFSPQEQFYVLSKGGNINGLFFPLWDDPVVVKRTHSSTYTDPDGQPKLSPEQEKVSPIWRRPNSTISMAPTSRQQRILPQEILQHIVTDCSVCASISVCLEHGRRFGSSLESSIHSASEFRQNSYPTANIMDGRYDVRVLFNGGWRRVLLPSPSDSTTGGVSNETLWPSLLEKAYMKLMGGYDFPGSNSSIDLHALAGWIPEHIEIKSSTFERERTWERIEKGFSAGHCVITLGTGPSPYIQWKNVSFLPSHSYAVIDAYETEEGRIFTVLDSWVRNNDSVPEPSRALQIPWSEVLNIFDGVYLSWDPVMWQKTLTFHGVVNDDVSLPGSRQAYIEFTNDSQMDEEIWILLTRHVINTHQTSEFIALRVEVEDQSKEAHVIDNKRLLFTKGTYTNSTHILSRTRIPRSQRSGVLSIFASCDGEAREVGFTLTAYAKASVNISWLENNSTPPFIEKLEGSFTSKTGGGNYTYPSFMVNPQYQLTVHPVQTSTDKMNGVQNKAKIALTVQTKRDIPVNVAVVWSQGRRVSELAAKDLVGTSGAYSYGLARIAESITAGEYTVVASTFEPHQMGPFSLKVESSHPFDLRPIPQEGAGMYSKVIRGSWEGETAAGGPSFGRYSQNPIFELEIPSTARVIIRLQLLQPSTATALNLAMYPGSKDGVATSLERQKHVTTSGAYDDSIAGVATQPTTLSTGKYYVVPSTYNPGVELGFRMIVYSNVAGFTVQEVERTRFR</sequence>
<dbReference type="InterPro" id="IPR022684">
    <property type="entry name" value="Calpain_cysteine_protease"/>
</dbReference>
<evidence type="ECO:0000256" key="4">
    <source>
        <dbReference type="ARBA" id="ARBA00022807"/>
    </source>
</evidence>
<evidence type="ECO:0000256" key="5">
    <source>
        <dbReference type="PIRSR" id="PIRSR622684-1"/>
    </source>
</evidence>
<evidence type="ECO:0000256" key="6">
    <source>
        <dbReference type="PROSITE-ProRule" id="PRU00239"/>
    </source>
</evidence>